<sequence>MWRRVPPLACRFKSTPRSEGRPWSTSRSKEAELGSPSHTVPTPTGSHQVCSGLAWASVLGSSSSQHVPSPASHCAETWSQFMVGLPSEPAWERPRCLQEQGLGLGLGLGRARRDEALGSYTLLPQCLPQGGKNSMRRIIGDLL</sequence>
<comment type="caution">
    <text evidence="2">The sequence shown here is derived from an EMBL/GenBank/DDBJ whole genome shotgun (WGS) entry which is preliminary data.</text>
</comment>
<gene>
    <name evidence="2" type="ORF">HJG60_008725</name>
</gene>
<feature type="compositionally biased region" description="Polar residues" evidence="1">
    <location>
        <begin position="36"/>
        <end position="46"/>
    </location>
</feature>
<organism evidence="2 3">
    <name type="scientific">Phyllostomus discolor</name>
    <name type="common">pale spear-nosed bat</name>
    <dbReference type="NCBI Taxonomy" id="89673"/>
    <lineage>
        <taxon>Eukaryota</taxon>
        <taxon>Metazoa</taxon>
        <taxon>Chordata</taxon>
        <taxon>Craniata</taxon>
        <taxon>Vertebrata</taxon>
        <taxon>Euteleostomi</taxon>
        <taxon>Mammalia</taxon>
        <taxon>Eutheria</taxon>
        <taxon>Laurasiatheria</taxon>
        <taxon>Chiroptera</taxon>
        <taxon>Yangochiroptera</taxon>
        <taxon>Phyllostomidae</taxon>
        <taxon>Phyllostominae</taxon>
        <taxon>Phyllostomus</taxon>
    </lineage>
</organism>
<dbReference type="Proteomes" id="UP000664940">
    <property type="component" value="Unassembled WGS sequence"/>
</dbReference>
<evidence type="ECO:0000256" key="1">
    <source>
        <dbReference type="SAM" id="MobiDB-lite"/>
    </source>
</evidence>
<dbReference type="AlphaFoldDB" id="A0A833YSC7"/>
<proteinExistence type="predicted"/>
<evidence type="ECO:0000313" key="2">
    <source>
        <dbReference type="EMBL" id="KAF6081702.1"/>
    </source>
</evidence>
<accession>A0A833YSC7</accession>
<evidence type="ECO:0000313" key="3">
    <source>
        <dbReference type="Proteomes" id="UP000664940"/>
    </source>
</evidence>
<reference evidence="2 3" key="1">
    <citation type="journal article" date="2020" name="Nature">
        <title>Six reference-quality genomes reveal evolution of bat adaptations.</title>
        <authorList>
            <person name="Jebb D."/>
            <person name="Huang Z."/>
            <person name="Pippel M."/>
            <person name="Hughes G.M."/>
            <person name="Lavrichenko K."/>
            <person name="Devanna P."/>
            <person name="Winkler S."/>
            <person name="Jermiin L.S."/>
            <person name="Skirmuntt E.C."/>
            <person name="Katzourakis A."/>
            <person name="Burkitt-Gray L."/>
            <person name="Ray D.A."/>
            <person name="Sullivan K.A.M."/>
            <person name="Roscito J.G."/>
            <person name="Kirilenko B.M."/>
            <person name="Davalos L.M."/>
            <person name="Corthals A.P."/>
            <person name="Power M.L."/>
            <person name="Jones G."/>
            <person name="Ransome R.D."/>
            <person name="Dechmann D.K.N."/>
            <person name="Locatelli A.G."/>
            <person name="Puechmaille S.J."/>
            <person name="Fedrigo O."/>
            <person name="Jarvis E.D."/>
            <person name="Hiller M."/>
            <person name="Vernes S.C."/>
            <person name="Myers E.W."/>
            <person name="Teeling E.C."/>
        </authorList>
    </citation>
    <scope>NUCLEOTIDE SEQUENCE [LARGE SCALE GENOMIC DNA]</scope>
    <source>
        <strain evidence="2">Bat1K_MPI-CBG_1</strain>
    </source>
</reference>
<dbReference type="EMBL" id="JABVXQ010000013">
    <property type="protein sequence ID" value="KAF6081702.1"/>
    <property type="molecule type" value="Genomic_DNA"/>
</dbReference>
<feature type="region of interest" description="Disordered" evidence="1">
    <location>
        <begin position="12"/>
        <end position="46"/>
    </location>
</feature>
<protein>
    <submittedName>
        <fullName evidence="2">Uncharacterized protein</fullName>
    </submittedName>
</protein>
<name>A0A833YSC7_9CHIR</name>